<evidence type="ECO:0000256" key="1">
    <source>
        <dbReference type="SAM" id="SignalP"/>
    </source>
</evidence>
<dbReference type="STRING" id="1177982.SAMN04489711_10346"/>
<evidence type="ECO:0008006" key="4">
    <source>
        <dbReference type="Google" id="ProtNLM"/>
    </source>
</evidence>
<gene>
    <name evidence="2" type="ORF">SAMN04489711_10346</name>
</gene>
<name>A0A1I2BKC1_9BURK</name>
<keyword evidence="3" id="KW-1185">Reference proteome</keyword>
<evidence type="ECO:0000313" key="3">
    <source>
        <dbReference type="Proteomes" id="UP000199119"/>
    </source>
</evidence>
<dbReference type="EMBL" id="FONX01000003">
    <property type="protein sequence ID" value="SFE56616.1"/>
    <property type="molecule type" value="Genomic_DNA"/>
</dbReference>
<protein>
    <recommendedName>
        <fullName evidence="4">Lipoprotein</fullName>
    </recommendedName>
</protein>
<proteinExistence type="predicted"/>
<dbReference type="Proteomes" id="UP000199119">
    <property type="component" value="Unassembled WGS sequence"/>
</dbReference>
<organism evidence="2 3">
    <name type="scientific">Paracidovorax wautersii</name>
    <dbReference type="NCBI Taxonomy" id="1177982"/>
    <lineage>
        <taxon>Bacteria</taxon>
        <taxon>Pseudomonadati</taxon>
        <taxon>Pseudomonadota</taxon>
        <taxon>Betaproteobacteria</taxon>
        <taxon>Burkholderiales</taxon>
        <taxon>Comamonadaceae</taxon>
        <taxon>Paracidovorax</taxon>
    </lineage>
</organism>
<sequence>MKTSTQSRAAVGLAACAVLACLSACSTVSSGMGGGDLVRHGKAAEPVLISWTSQNGGISGSMTATLPKATYQGHFFQITQQTEREGVAPLWDGWTEGWTDWPYWGWGGADTYVWRDFTIRYSGKVLANLRTPGGQHMRCRLHMADPARGMAGGGDGECQLQGGGIIHARF</sequence>
<keyword evidence="1" id="KW-0732">Signal</keyword>
<evidence type="ECO:0000313" key="2">
    <source>
        <dbReference type="EMBL" id="SFE56616.1"/>
    </source>
</evidence>
<dbReference type="PROSITE" id="PS51257">
    <property type="entry name" value="PROKAR_LIPOPROTEIN"/>
    <property type="match status" value="1"/>
</dbReference>
<reference evidence="3" key="1">
    <citation type="submission" date="2016-10" db="EMBL/GenBank/DDBJ databases">
        <authorList>
            <person name="Varghese N."/>
            <person name="Submissions S."/>
        </authorList>
    </citation>
    <scope>NUCLEOTIDE SEQUENCE [LARGE SCALE GENOMIC DNA]</scope>
    <source>
        <strain evidence="3">DSM 27981</strain>
    </source>
</reference>
<accession>A0A1I2BKC1</accession>
<dbReference type="RefSeq" id="WP_217648931.1">
    <property type="nucleotide sequence ID" value="NZ_FONX01000003.1"/>
</dbReference>
<feature type="signal peptide" evidence="1">
    <location>
        <begin position="1"/>
        <end position="20"/>
    </location>
</feature>
<feature type="chain" id="PRO_5011446934" description="Lipoprotein" evidence="1">
    <location>
        <begin position="21"/>
        <end position="170"/>
    </location>
</feature>
<dbReference type="AlphaFoldDB" id="A0A1I2BKC1"/>